<dbReference type="InterPro" id="IPR008906">
    <property type="entry name" value="HATC_C_dom"/>
</dbReference>
<dbReference type="InterPro" id="IPR007021">
    <property type="entry name" value="DUF659"/>
</dbReference>
<dbReference type="SUPFAM" id="SSF53098">
    <property type="entry name" value="Ribonuclease H-like"/>
    <property type="match status" value="1"/>
</dbReference>
<protein>
    <recommendedName>
        <fullName evidence="4">BED-type domain-containing protein</fullName>
    </recommendedName>
</protein>
<feature type="domain" description="HAT C-terminal dimerisation" evidence="2">
    <location>
        <begin position="415"/>
        <end position="496"/>
    </location>
</feature>
<evidence type="ECO:0008006" key="4">
    <source>
        <dbReference type="Google" id="ProtNLM"/>
    </source>
</evidence>
<organism evidence="3">
    <name type="scientific">Sesamum radiatum</name>
    <name type="common">Black benniseed</name>
    <dbReference type="NCBI Taxonomy" id="300843"/>
    <lineage>
        <taxon>Eukaryota</taxon>
        <taxon>Viridiplantae</taxon>
        <taxon>Streptophyta</taxon>
        <taxon>Embryophyta</taxon>
        <taxon>Tracheophyta</taxon>
        <taxon>Spermatophyta</taxon>
        <taxon>Magnoliopsida</taxon>
        <taxon>eudicotyledons</taxon>
        <taxon>Gunneridae</taxon>
        <taxon>Pentapetalae</taxon>
        <taxon>asterids</taxon>
        <taxon>lamiids</taxon>
        <taxon>Lamiales</taxon>
        <taxon>Pedaliaceae</taxon>
        <taxon>Sesamum</taxon>
    </lineage>
</organism>
<gene>
    <name evidence="3" type="ORF">Sradi_3349500</name>
</gene>
<evidence type="ECO:0000259" key="2">
    <source>
        <dbReference type="Pfam" id="PF05699"/>
    </source>
</evidence>
<sequence length="589" mass="67154">MNSENASHSGGDEGSTPQDARPLWKFVTKLGRIEGGGGNVSFTCNICKGAYKGSYSRVKAHLLKISGNGIKACPKVTVGQIVEMTKLEDEAVQRKERGGLPFNLARNPYYVRAFSFAANNNIAGYVPPDPQRRPLINFMAVNEGGTMFIRAVNCEGEYKDKWFISTLIKEVIVEVGVANVVQIITDNAPVCKAAGLLVEQQYPHVFWTPCVVHTLNLALKNICAAKNTEANGITYEECHWITEIAASALMIRNFIMNHSMRLAIKKCLDDSWWDSIDYILDFTEPIYEMLRATDTDKPCLHLVYDMWDNMISKVKETIYKHEKKAHYEESSFWGVVHKVLEDRWSKSNTPLHCLAHSLNPRCSTKEWQSQHPDLTPPQSDAEISRMRKICLKRLFPNDDTRREVNVELARFFGCLDDFADEDSLRDRWEMDPIKWWLVHGSATPHLQSISLKLLGHVSSSSCCERNWSTYAFIHSTRRNQITPQRAQDLVFVHNNLRLLSRKTPQYFQGDTKMWDVAGDAFETIEDVGILEIANLSLDEPELESVLFDENTEDPGVDNDNLTHLMTRYLDDLTNYICILEELMCYCYGV</sequence>
<dbReference type="InterPro" id="IPR012337">
    <property type="entry name" value="RNaseH-like_sf"/>
</dbReference>
<dbReference type="AlphaFoldDB" id="A0AAW2R2M7"/>
<proteinExistence type="predicted"/>
<dbReference type="EMBL" id="JACGWJ010000014">
    <property type="protein sequence ID" value="KAL0374338.1"/>
    <property type="molecule type" value="Genomic_DNA"/>
</dbReference>
<dbReference type="PANTHER" id="PTHR32166:SF81">
    <property type="entry name" value="OS06G0658400 PROTEIN"/>
    <property type="match status" value="1"/>
</dbReference>
<feature type="domain" description="DUF659" evidence="1">
    <location>
        <begin position="129"/>
        <end position="249"/>
    </location>
</feature>
<dbReference type="PANTHER" id="PTHR32166">
    <property type="entry name" value="OSJNBA0013A04.12 PROTEIN"/>
    <property type="match status" value="1"/>
</dbReference>
<accession>A0AAW2R2M7</accession>
<name>A0AAW2R2M7_SESRA</name>
<dbReference type="Pfam" id="PF04937">
    <property type="entry name" value="DUF659"/>
    <property type="match status" value="1"/>
</dbReference>
<reference evidence="3" key="2">
    <citation type="journal article" date="2024" name="Plant">
        <title>Genomic evolution and insights into agronomic trait innovations of Sesamum species.</title>
        <authorList>
            <person name="Miao H."/>
            <person name="Wang L."/>
            <person name="Qu L."/>
            <person name="Liu H."/>
            <person name="Sun Y."/>
            <person name="Le M."/>
            <person name="Wang Q."/>
            <person name="Wei S."/>
            <person name="Zheng Y."/>
            <person name="Lin W."/>
            <person name="Duan Y."/>
            <person name="Cao H."/>
            <person name="Xiong S."/>
            <person name="Wang X."/>
            <person name="Wei L."/>
            <person name="Li C."/>
            <person name="Ma Q."/>
            <person name="Ju M."/>
            <person name="Zhao R."/>
            <person name="Li G."/>
            <person name="Mu C."/>
            <person name="Tian Q."/>
            <person name="Mei H."/>
            <person name="Zhang T."/>
            <person name="Gao T."/>
            <person name="Zhang H."/>
        </authorList>
    </citation>
    <scope>NUCLEOTIDE SEQUENCE</scope>
    <source>
        <strain evidence="3">G02</strain>
    </source>
</reference>
<comment type="caution">
    <text evidence="3">The sequence shown here is derived from an EMBL/GenBank/DDBJ whole genome shotgun (WGS) entry which is preliminary data.</text>
</comment>
<evidence type="ECO:0000313" key="3">
    <source>
        <dbReference type="EMBL" id="KAL0374338.1"/>
    </source>
</evidence>
<dbReference type="GO" id="GO:0046983">
    <property type="term" value="F:protein dimerization activity"/>
    <property type="evidence" value="ECO:0007669"/>
    <property type="project" value="InterPro"/>
</dbReference>
<evidence type="ECO:0000259" key="1">
    <source>
        <dbReference type="Pfam" id="PF04937"/>
    </source>
</evidence>
<reference evidence="3" key="1">
    <citation type="submission" date="2020-06" db="EMBL/GenBank/DDBJ databases">
        <authorList>
            <person name="Li T."/>
            <person name="Hu X."/>
            <person name="Zhang T."/>
            <person name="Song X."/>
            <person name="Zhang H."/>
            <person name="Dai N."/>
            <person name="Sheng W."/>
            <person name="Hou X."/>
            <person name="Wei L."/>
        </authorList>
    </citation>
    <scope>NUCLEOTIDE SEQUENCE</scope>
    <source>
        <strain evidence="3">G02</strain>
        <tissue evidence="3">Leaf</tissue>
    </source>
</reference>
<dbReference type="Pfam" id="PF05699">
    <property type="entry name" value="Dimer_Tnp_hAT"/>
    <property type="match status" value="1"/>
</dbReference>